<evidence type="ECO:0000313" key="7">
    <source>
        <dbReference type="EMBL" id="WAA12271.1"/>
    </source>
</evidence>
<dbReference type="GO" id="GO:0006508">
    <property type="term" value="P:proteolysis"/>
    <property type="evidence" value="ECO:0007669"/>
    <property type="project" value="UniProtKB-KW"/>
</dbReference>
<proteinExistence type="inferred from homology"/>
<comment type="similarity">
    <text evidence="1">Belongs to the peptidase S1C family.</text>
</comment>
<dbReference type="InterPro" id="IPR001478">
    <property type="entry name" value="PDZ"/>
</dbReference>
<keyword evidence="8" id="KW-1185">Reference proteome</keyword>
<dbReference type="AlphaFoldDB" id="A0A9E8RXX8"/>
<keyword evidence="5" id="KW-0812">Transmembrane</keyword>
<feature type="domain" description="PDZ" evidence="6">
    <location>
        <begin position="315"/>
        <end position="365"/>
    </location>
</feature>
<evidence type="ECO:0000256" key="5">
    <source>
        <dbReference type="SAM" id="Phobius"/>
    </source>
</evidence>
<dbReference type="RefSeq" id="WP_275420409.1">
    <property type="nucleotide sequence ID" value="NZ_CP106877.1"/>
</dbReference>
<feature type="transmembrane region" description="Helical" evidence="5">
    <location>
        <begin position="21"/>
        <end position="44"/>
    </location>
</feature>
<evidence type="ECO:0000256" key="3">
    <source>
        <dbReference type="ARBA" id="ARBA00022801"/>
    </source>
</evidence>
<dbReference type="InterPro" id="IPR001940">
    <property type="entry name" value="Peptidase_S1C"/>
</dbReference>
<dbReference type="EMBL" id="CP106877">
    <property type="protein sequence ID" value="WAA12271.1"/>
    <property type="molecule type" value="Genomic_DNA"/>
</dbReference>
<evidence type="ECO:0000256" key="2">
    <source>
        <dbReference type="ARBA" id="ARBA00022670"/>
    </source>
</evidence>
<keyword evidence="3" id="KW-0378">Hydrolase</keyword>
<dbReference type="FunFam" id="2.40.10.10:FF:000001">
    <property type="entry name" value="Periplasmic serine protease DegS"/>
    <property type="match status" value="1"/>
</dbReference>
<dbReference type="InterPro" id="IPR043504">
    <property type="entry name" value="Peptidase_S1_PA_chymotrypsin"/>
</dbReference>
<name>A0A9E8RXX8_9BACI</name>
<evidence type="ECO:0000256" key="4">
    <source>
        <dbReference type="ARBA" id="ARBA00022825"/>
    </source>
</evidence>
<dbReference type="Gene3D" id="2.40.10.10">
    <property type="entry name" value="Trypsin-like serine proteases"/>
    <property type="match status" value="2"/>
</dbReference>
<dbReference type="InterPro" id="IPR036034">
    <property type="entry name" value="PDZ_sf"/>
</dbReference>
<gene>
    <name evidence="7" type="ORF">OE105_12010</name>
</gene>
<dbReference type="InterPro" id="IPR009003">
    <property type="entry name" value="Peptidase_S1_PA"/>
</dbReference>
<protein>
    <submittedName>
        <fullName evidence="7">Trypsin-like peptidase domain-containing protein</fullName>
    </submittedName>
</protein>
<dbReference type="PROSITE" id="PS50106">
    <property type="entry name" value="PDZ"/>
    <property type="match status" value="1"/>
</dbReference>
<dbReference type="PANTHER" id="PTHR22939:SF129">
    <property type="entry name" value="SERINE PROTEASE HTRA2, MITOCHONDRIAL"/>
    <property type="match status" value="1"/>
</dbReference>
<dbReference type="GO" id="GO:0004252">
    <property type="term" value="F:serine-type endopeptidase activity"/>
    <property type="evidence" value="ECO:0007669"/>
    <property type="project" value="InterPro"/>
</dbReference>
<dbReference type="Pfam" id="PF13180">
    <property type="entry name" value="PDZ_2"/>
    <property type="match status" value="1"/>
</dbReference>
<dbReference type="PRINTS" id="PR00834">
    <property type="entry name" value="PROTEASES2C"/>
</dbReference>
<evidence type="ECO:0000256" key="1">
    <source>
        <dbReference type="ARBA" id="ARBA00010541"/>
    </source>
</evidence>
<dbReference type="KEGG" id="fhl:OE105_12010"/>
<keyword evidence="2" id="KW-0645">Protease</keyword>
<keyword evidence="4" id="KW-0720">Serine protease</keyword>
<dbReference type="SUPFAM" id="SSF50494">
    <property type="entry name" value="Trypsin-like serine proteases"/>
    <property type="match status" value="1"/>
</dbReference>
<sequence length="404" mass="44354">MGYYDQDYINEYRQKNRKRGYFFSGFIGALLGGLIVAASFFFLIRGDILPFNEEEEYGQEIVDSTEINEQNSTVRNVLNVTTDITKAVDRAIDTVVGITNYTTSNFWTQSMEAGTGSGVIYKKKGNTAFIVTNHHVIENADQLEVTLPDGTKLEAELLGSDIWTDLAVIRVDGSDIDRVAEFGDSDSLKLGEPVIAIGNPLGLEFSGSITQGIISGLERTVPIDFDQDGVADWNAEVLQTDAAINPGNSGGALVNISGQVIGINSMKIAEQEVEGIGFSIPINIAIPIIEDLEQFGQVKRPYMGVKLQDITQISGYHLHETLKLPSDVRSGLLIAEIVPGSPADRAGLKRLDVIVKLDGKDVHNIIDLRKYLYTETDIGDSLTVGYYRDGKYEKVTLELTEEQF</sequence>
<dbReference type="SUPFAM" id="SSF50156">
    <property type="entry name" value="PDZ domain-like"/>
    <property type="match status" value="1"/>
</dbReference>
<keyword evidence="5" id="KW-0472">Membrane</keyword>
<dbReference type="Pfam" id="PF13365">
    <property type="entry name" value="Trypsin_2"/>
    <property type="match status" value="1"/>
</dbReference>
<dbReference type="SMART" id="SM00228">
    <property type="entry name" value="PDZ"/>
    <property type="match status" value="1"/>
</dbReference>
<dbReference type="Gene3D" id="2.30.42.10">
    <property type="match status" value="1"/>
</dbReference>
<keyword evidence="5" id="KW-1133">Transmembrane helix</keyword>
<evidence type="ECO:0000313" key="8">
    <source>
        <dbReference type="Proteomes" id="UP001164726"/>
    </source>
</evidence>
<evidence type="ECO:0000259" key="6">
    <source>
        <dbReference type="PROSITE" id="PS50106"/>
    </source>
</evidence>
<dbReference type="Proteomes" id="UP001164726">
    <property type="component" value="Chromosome"/>
</dbReference>
<accession>A0A9E8RXX8</accession>
<reference evidence="7" key="1">
    <citation type="submission" date="2022-09" db="EMBL/GenBank/DDBJ databases">
        <title>Complete Genomes of Fervidibacillus albus and Fervidibacillus halotolerans isolated from tidal flat sediments.</title>
        <authorList>
            <person name="Kwon K.K."/>
            <person name="Yang S.-H."/>
            <person name="Park M.J."/>
            <person name="Oh H.-M."/>
        </authorList>
    </citation>
    <scope>NUCLEOTIDE SEQUENCE</scope>
    <source>
        <strain evidence="7">MEBiC13594</strain>
    </source>
</reference>
<organism evidence="7 8">
    <name type="scientific">Fervidibacillus halotolerans</name>
    <dbReference type="NCBI Taxonomy" id="2980027"/>
    <lineage>
        <taxon>Bacteria</taxon>
        <taxon>Bacillati</taxon>
        <taxon>Bacillota</taxon>
        <taxon>Bacilli</taxon>
        <taxon>Bacillales</taxon>
        <taxon>Bacillaceae</taxon>
        <taxon>Fervidibacillus</taxon>
    </lineage>
</organism>
<dbReference type="PANTHER" id="PTHR22939">
    <property type="entry name" value="SERINE PROTEASE FAMILY S1C HTRA-RELATED"/>
    <property type="match status" value="1"/>
</dbReference>